<protein>
    <submittedName>
        <fullName evidence="4">Manganese transport protein</fullName>
    </submittedName>
</protein>
<gene>
    <name evidence="4" type="ORF">MFLO_14903</name>
</gene>
<evidence type="ECO:0000256" key="2">
    <source>
        <dbReference type="ARBA" id="ARBA00022448"/>
    </source>
</evidence>
<organism evidence="4 5">
    <name type="scientific">Listeria floridensis FSL S10-1187</name>
    <dbReference type="NCBI Taxonomy" id="1265817"/>
    <lineage>
        <taxon>Bacteria</taxon>
        <taxon>Bacillati</taxon>
        <taxon>Bacillota</taxon>
        <taxon>Bacilli</taxon>
        <taxon>Bacillales</taxon>
        <taxon>Listeriaceae</taxon>
        <taxon>Listeria</taxon>
    </lineage>
</organism>
<dbReference type="InterPro" id="IPR003439">
    <property type="entry name" value="ABC_transporter-like_ATP-bd"/>
</dbReference>
<dbReference type="SUPFAM" id="SSF52540">
    <property type="entry name" value="P-loop containing nucleoside triphosphate hydrolases"/>
    <property type="match status" value="1"/>
</dbReference>
<name>A0ABP3AU44_9LIST</name>
<dbReference type="InterPro" id="IPR050153">
    <property type="entry name" value="Metal_Ion_Import_ABC"/>
</dbReference>
<keyword evidence="2" id="KW-0813">Transport</keyword>
<dbReference type="Gene3D" id="3.40.50.300">
    <property type="entry name" value="P-loop containing nucleotide triphosphate hydrolases"/>
    <property type="match status" value="1"/>
</dbReference>
<dbReference type="Proteomes" id="UP000019249">
    <property type="component" value="Unassembled WGS sequence"/>
</dbReference>
<evidence type="ECO:0000256" key="1">
    <source>
        <dbReference type="ARBA" id="ARBA00005417"/>
    </source>
</evidence>
<comment type="similarity">
    <text evidence="1">Belongs to the ABC transporter superfamily.</text>
</comment>
<feature type="domain" description="ABC transporter" evidence="3">
    <location>
        <begin position="18"/>
        <end position="66"/>
    </location>
</feature>
<dbReference type="Pfam" id="PF00005">
    <property type="entry name" value="ABC_tran"/>
    <property type="match status" value="1"/>
</dbReference>
<accession>A0ABP3AU44</accession>
<evidence type="ECO:0000313" key="5">
    <source>
        <dbReference type="Proteomes" id="UP000019249"/>
    </source>
</evidence>
<evidence type="ECO:0000259" key="3">
    <source>
        <dbReference type="Pfam" id="PF00005"/>
    </source>
</evidence>
<dbReference type="PANTHER" id="PTHR42734">
    <property type="entry name" value="METAL TRANSPORT SYSTEM ATP-BINDING PROTEIN TM_0124-RELATED"/>
    <property type="match status" value="1"/>
</dbReference>
<comment type="caution">
    <text evidence="4">The sequence shown here is derived from an EMBL/GenBank/DDBJ whole genome shotgun (WGS) entry which is preliminary data.</text>
</comment>
<evidence type="ECO:0000313" key="4">
    <source>
        <dbReference type="EMBL" id="EUJ25722.1"/>
    </source>
</evidence>
<reference evidence="4 5" key="1">
    <citation type="journal article" date="2014" name="Int. J. Syst. Evol. Microbiol.">
        <title>Listeria floridensis sp. nov., Listeria aquatica sp. nov., Listeria cornellensis sp. nov., Listeria riparia sp. nov. and Listeria grandensis sp. nov., from agricultural and natural environments.</title>
        <authorList>
            <person name="den Bakker H.C."/>
            <person name="Warchocki S."/>
            <person name="Wright E.M."/>
            <person name="Allred A.F."/>
            <person name="Ahlstrom C."/>
            <person name="Manuel C.S."/>
            <person name="Stasiewicz M.J."/>
            <person name="Burrell A."/>
            <person name="Roof S."/>
            <person name="Strawn L."/>
            <person name="Fortes E.D."/>
            <person name="Nightingale K.K."/>
            <person name="Kephart D."/>
            <person name="Wiedmann M."/>
        </authorList>
    </citation>
    <scope>NUCLEOTIDE SEQUENCE [LARGE SCALE GENOMIC DNA]</scope>
    <source>
        <strain evidence="4 5">FSL S10-1187</strain>
    </source>
</reference>
<dbReference type="EMBL" id="AODF01000043">
    <property type="protein sequence ID" value="EUJ25722.1"/>
    <property type="molecule type" value="Genomic_DNA"/>
</dbReference>
<dbReference type="PANTHER" id="PTHR42734:SF5">
    <property type="entry name" value="IRON TRANSPORT SYSTEM ATP-BINDING PROTEIN HI_0361-RELATED"/>
    <property type="match status" value="1"/>
</dbReference>
<proteinExistence type="inferred from homology"/>
<sequence>MIECNEINVSYTGDLVVEAVSFSIREPAIIGVIGPNGAGKSTLLKAMLAIIPHSGEVLIDGVPAKKKFETSGIRGTKKCGRFHVSNHCTRMCVTGNVSACRLFAKA</sequence>
<dbReference type="InterPro" id="IPR027417">
    <property type="entry name" value="P-loop_NTPase"/>
</dbReference>
<keyword evidence="5" id="KW-1185">Reference proteome</keyword>